<protein>
    <submittedName>
        <fullName evidence="1">12708_t:CDS:1</fullName>
    </submittedName>
</protein>
<dbReference type="EMBL" id="CAJVQC010082753">
    <property type="protein sequence ID" value="CAG8819779.1"/>
    <property type="molecule type" value="Genomic_DNA"/>
</dbReference>
<sequence length="65" mass="6789">MNVGYITVELVTTFMVLSGNGRLTSFGAVAITERFAEQVIWHIGGGAIGLLVGMGLYTASPCIAI</sequence>
<feature type="non-terminal residue" evidence="1">
    <location>
        <position position="65"/>
    </location>
</feature>
<proteinExistence type="predicted"/>
<evidence type="ECO:0000313" key="2">
    <source>
        <dbReference type="Proteomes" id="UP000789920"/>
    </source>
</evidence>
<keyword evidence="2" id="KW-1185">Reference proteome</keyword>
<dbReference type="Proteomes" id="UP000789920">
    <property type="component" value="Unassembled WGS sequence"/>
</dbReference>
<evidence type="ECO:0000313" key="1">
    <source>
        <dbReference type="EMBL" id="CAG8819779.1"/>
    </source>
</evidence>
<name>A0ACA9S166_9GLOM</name>
<accession>A0ACA9S166</accession>
<gene>
    <name evidence="1" type="ORF">RPERSI_LOCUS25211</name>
</gene>
<comment type="caution">
    <text evidence="1">The sequence shown here is derived from an EMBL/GenBank/DDBJ whole genome shotgun (WGS) entry which is preliminary data.</text>
</comment>
<organism evidence="1 2">
    <name type="scientific">Racocetra persica</name>
    <dbReference type="NCBI Taxonomy" id="160502"/>
    <lineage>
        <taxon>Eukaryota</taxon>
        <taxon>Fungi</taxon>
        <taxon>Fungi incertae sedis</taxon>
        <taxon>Mucoromycota</taxon>
        <taxon>Glomeromycotina</taxon>
        <taxon>Glomeromycetes</taxon>
        <taxon>Diversisporales</taxon>
        <taxon>Gigasporaceae</taxon>
        <taxon>Racocetra</taxon>
    </lineage>
</organism>
<reference evidence="1" key="1">
    <citation type="submission" date="2021-06" db="EMBL/GenBank/DDBJ databases">
        <authorList>
            <person name="Kallberg Y."/>
            <person name="Tangrot J."/>
            <person name="Rosling A."/>
        </authorList>
    </citation>
    <scope>NUCLEOTIDE SEQUENCE</scope>
    <source>
        <strain evidence="1">MA461A</strain>
    </source>
</reference>